<organism evidence="2 3">
    <name type="scientific">Vibrio mediterranei</name>
    <dbReference type="NCBI Taxonomy" id="689"/>
    <lineage>
        <taxon>Bacteria</taxon>
        <taxon>Pseudomonadati</taxon>
        <taxon>Pseudomonadota</taxon>
        <taxon>Gammaproteobacteria</taxon>
        <taxon>Vibrionales</taxon>
        <taxon>Vibrionaceae</taxon>
        <taxon>Vibrio</taxon>
    </lineage>
</organism>
<evidence type="ECO:0000313" key="2">
    <source>
        <dbReference type="EMBL" id="ASI90803.1"/>
    </source>
</evidence>
<dbReference type="KEGG" id="vsh:BSZ05_13950"/>
<dbReference type="EMBL" id="CP018308">
    <property type="protein sequence ID" value="ASI90803.1"/>
    <property type="molecule type" value="Genomic_DNA"/>
</dbReference>
<gene>
    <name evidence="2" type="ORF">BSZ05_13950</name>
</gene>
<sequence length="157" mass="17203">MTKIIAKVLATLFIIAVIGAIGIAILQVYGWSKAAEQDVVAQTYIKKVVLSFNADDLSEFKEYLHPKLAESLETKEGSQLISFLSKIGSLKTIDESKWVSSKSAASTAKGVYEISNYEVQATFENGKGLVKVSTIPSDDGYVVTNFQIFSEYYATLQ</sequence>
<feature type="transmembrane region" description="Helical" evidence="1">
    <location>
        <begin position="12"/>
        <end position="31"/>
    </location>
</feature>
<protein>
    <submittedName>
        <fullName evidence="2">Uncharacterized protein</fullName>
    </submittedName>
</protein>
<evidence type="ECO:0000313" key="3">
    <source>
        <dbReference type="Proteomes" id="UP000197092"/>
    </source>
</evidence>
<name>A0AAN1FHP7_9VIBR</name>
<dbReference type="AlphaFoldDB" id="A0AAN1FHP7"/>
<keyword evidence="1" id="KW-0812">Transmembrane</keyword>
<dbReference type="RefSeq" id="WP_088877230.1">
    <property type="nucleotide sequence ID" value="NZ_CP018308.1"/>
</dbReference>
<dbReference type="Gene3D" id="3.10.450.590">
    <property type="match status" value="1"/>
</dbReference>
<dbReference type="Proteomes" id="UP000197092">
    <property type="component" value="Chromosome 1"/>
</dbReference>
<keyword evidence="1" id="KW-1133">Transmembrane helix</keyword>
<accession>A0AAN1FHP7</accession>
<keyword evidence="1" id="KW-0472">Membrane</keyword>
<evidence type="ECO:0000256" key="1">
    <source>
        <dbReference type="SAM" id="Phobius"/>
    </source>
</evidence>
<proteinExistence type="predicted"/>
<reference evidence="3" key="1">
    <citation type="submission" date="2016-12" db="EMBL/GenBank/DDBJ databases">
        <title>Comparative genomic analysis reveals the diversity, evolution, and environmental adaptation strategies of the genus Vibrio.</title>
        <authorList>
            <person name="Lin H."/>
            <person name="Wang X."/>
            <person name="Zhang X.-H."/>
        </authorList>
    </citation>
    <scope>NUCLEOTIDE SEQUENCE [LARGE SCALE GENOMIC DNA]</scope>
    <source>
        <strain evidence="3">QT6D1</strain>
    </source>
</reference>